<dbReference type="AlphaFoldDB" id="A0A831WBR9"/>
<name>A0A831WBR9_9GAMM</name>
<reference evidence="1" key="1">
    <citation type="journal article" date="2020" name="mSystems">
        <title>Genome- and Community-Level Interaction Insights into Carbon Utilization and Element Cycling Functions of Hydrothermarchaeota in Hydrothermal Sediment.</title>
        <authorList>
            <person name="Zhou Z."/>
            <person name="Liu Y."/>
            <person name="Xu W."/>
            <person name="Pan J."/>
            <person name="Luo Z.H."/>
            <person name="Li M."/>
        </authorList>
    </citation>
    <scope>NUCLEOTIDE SEQUENCE [LARGE SCALE GENOMIC DNA]</scope>
    <source>
        <strain evidence="1">HyVt-443</strain>
    </source>
</reference>
<proteinExistence type="predicted"/>
<protein>
    <submittedName>
        <fullName evidence="1">Glucosamine--fructose-6-phosphate aminotransferase</fullName>
    </submittedName>
</protein>
<gene>
    <name evidence="1" type="ORF">ENI96_14115</name>
</gene>
<dbReference type="Proteomes" id="UP000886251">
    <property type="component" value="Unassembled WGS sequence"/>
</dbReference>
<keyword evidence="1" id="KW-0032">Aminotransferase</keyword>
<comment type="caution">
    <text evidence="1">The sequence shown here is derived from an EMBL/GenBank/DDBJ whole genome shotgun (WGS) entry which is preliminary data.</text>
</comment>
<sequence>MGLGGASAFRLPDTLEAWDGGDFPAVLKRELRALPAGSLPLQRGAVQGGLVDDSDIAVTLLQATEEPAVLRLRIGVFFTEVVGGCSCGDDPVAANAYCELGLEIDRHDATVHFDRS</sequence>
<dbReference type="EMBL" id="DRKP01000179">
    <property type="protein sequence ID" value="HEB97552.1"/>
    <property type="molecule type" value="Genomic_DNA"/>
</dbReference>
<accession>A0A831WBR9</accession>
<keyword evidence="1" id="KW-0808">Transferase</keyword>
<dbReference type="GO" id="GO:0008483">
    <property type="term" value="F:transaminase activity"/>
    <property type="evidence" value="ECO:0007669"/>
    <property type="project" value="UniProtKB-KW"/>
</dbReference>
<evidence type="ECO:0000313" key="1">
    <source>
        <dbReference type="EMBL" id="HEB97552.1"/>
    </source>
</evidence>
<organism evidence="1">
    <name type="scientific">Sedimenticola thiotaurini</name>
    <dbReference type="NCBI Taxonomy" id="1543721"/>
    <lineage>
        <taxon>Bacteria</taxon>
        <taxon>Pseudomonadati</taxon>
        <taxon>Pseudomonadota</taxon>
        <taxon>Gammaproteobacteria</taxon>
        <taxon>Chromatiales</taxon>
        <taxon>Sedimenticolaceae</taxon>
        <taxon>Sedimenticola</taxon>
    </lineage>
</organism>